<dbReference type="Pfam" id="PF04484">
    <property type="entry name" value="QWRF"/>
    <property type="match status" value="1"/>
</dbReference>
<feature type="region of interest" description="Disordered" evidence="2">
    <location>
        <begin position="1"/>
        <end position="133"/>
    </location>
</feature>
<feature type="compositionally biased region" description="Polar residues" evidence="2">
    <location>
        <begin position="354"/>
        <end position="392"/>
    </location>
</feature>
<proteinExistence type="inferred from homology"/>
<feature type="region of interest" description="Disordered" evidence="2">
    <location>
        <begin position="167"/>
        <end position="224"/>
    </location>
</feature>
<feature type="compositionally biased region" description="Polar residues" evidence="2">
    <location>
        <begin position="1"/>
        <end position="29"/>
    </location>
</feature>
<feature type="compositionally biased region" description="Basic and acidic residues" evidence="2">
    <location>
        <begin position="186"/>
        <end position="200"/>
    </location>
</feature>
<accession>A0ABD2Z7Q3</accession>
<keyword evidence="4" id="KW-1185">Reference proteome</keyword>
<dbReference type="PANTHER" id="PTHR31807:SF2">
    <property type="entry name" value="PROTEIN SNOWY COTYLEDON 3"/>
    <property type="match status" value="1"/>
</dbReference>
<feature type="region of interest" description="Disordered" evidence="2">
    <location>
        <begin position="283"/>
        <end position="307"/>
    </location>
</feature>
<dbReference type="PANTHER" id="PTHR31807">
    <property type="entry name" value="AUGMIN FAMILY MEMBER"/>
    <property type="match status" value="1"/>
</dbReference>
<feature type="compositionally biased region" description="Polar residues" evidence="2">
    <location>
        <begin position="96"/>
        <end position="106"/>
    </location>
</feature>
<evidence type="ECO:0000313" key="4">
    <source>
        <dbReference type="Proteomes" id="UP001630127"/>
    </source>
</evidence>
<reference evidence="3 4" key="1">
    <citation type="submission" date="2024-11" db="EMBL/GenBank/DDBJ databases">
        <title>A near-complete genome assembly of Cinchona calisaya.</title>
        <authorList>
            <person name="Lian D.C."/>
            <person name="Zhao X.W."/>
            <person name="Wei L."/>
        </authorList>
    </citation>
    <scope>NUCLEOTIDE SEQUENCE [LARGE SCALE GENOMIC DNA]</scope>
    <source>
        <tissue evidence="3">Nenye</tissue>
    </source>
</reference>
<protein>
    <recommendedName>
        <fullName evidence="5">QWRF motif-containing protein 2</fullName>
    </recommendedName>
</protein>
<name>A0ABD2Z7Q3_9GENT</name>
<evidence type="ECO:0000256" key="1">
    <source>
        <dbReference type="ARBA" id="ARBA00010016"/>
    </source>
</evidence>
<sequence>MVANVSARTPNPKLSSEFVNKNTSRIDSSNLRKNPKRPPLLPSEAENGPTVQLQRPKSREITSRYLSSSSTSSSSSSNSSNSVSSRRSASPMVSRIMTTTAMTPAPQNFVRRAQSAERRRPGTPRPSSEEMSTAAKLLVTSKRSLSVSFQGESFAMAVGKAKPVPSPSPAPACAQSVNGLSTARKGTPESRKPTSVRDRMVNSSLKVSDQQRWPGRSKPGNSSFLTRSLDYGAASEQARFNGSLSAVKTMQKSTIDVNNRLKTETRFEPHNKDVELEEKVEDVANGNSTSSNAAAADAAPSESESVSSWSNAGLQKCGYVAQSGGVPRGIIVPARFWQETRNRLRRVPEPGSPVSKNNGSKIMNVSKVTGAKKNNNDSPVSSPRIVSSNRGISSPIRGGTRPSSPNKCLNSSINYAVRGMPSPTRVRNGVASMLSNDVCSTPSILSFAADMRRVKMGENRIEDAHQLRLLYNRQLQSLFVNARAETAQLAQTETAERSLYNAWVTTSKLRHSVKSKRLELQLLSQNLRLFAILNEQVPYLDNWDMMERDYCTALAGAIGALESSIVRLPVVGGARADIQDVKNAVYSAIDVMQGMASSICILLPKVEQVNVWISELACLVASERALVVQSKDMLSKLTEMEVKDCSLRAHILQLRCLRPVLTTN</sequence>
<feature type="region of interest" description="Disordered" evidence="2">
    <location>
        <begin position="343"/>
        <end position="407"/>
    </location>
</feature>
<feature type="compositionally biased region" description="Polar residues" evidence="2">
    <location>
        <begin position="201"/>
        <end position="211"/>
    </location>
</feature>
<dbReference type="InterPro" id="IPR007573">
    <property type="entry name" value="QWRF"/>
</dbReference>
<organism evidence="3 4">
    <name type="scientific">Cinchona calisaya</name>
    <dbReference type="NCBI Taxonomy" id="153742"/>
    <lineage>
        <taxon>Eukaryota</taxon>
        <taxon>Viridiplantae</taxon>
        <taxon>Streptophyta</taxon>
        <taxon>Embryophyta</taxon>
        <taxon>Tracheophyta</taxon>
        <taxon>Spermatophyta</taxon>
        <taxon>Magnoliopsida</taxon>
        <taxon>eudicotyledons</taxon>
        <taxon>Gunneridae</taxon>
        <taxon>Pentapetalae</taxon>
        <taxon>asterids</taxon>
        <taxon>lamiids</taxon>
        <taxon>Gentianales</taxon>
        <taxon>Rubiaceae</taxon>
        <taxon>Cinchonoideae</taxon>
        <taxon>Cinchoneae</taxon>
        <taxon>Cinchona</taxon>
    </lineage>
</organism>
<evidence type="ECO:0000256" key="2">
    <source>
        <dbReference type="SAM" id="MobiDB-lite"/>
    </source>
</evidence>
<dbReference type="EMBL" id="JBJUIK010000011">
    <property type="protein sequence ID" value="KAL3514387.1"/>
    <property type="molecule type" value="Genomic_DNA"/>
</dbReference>
<feature type="compositionally biased region" description="Low complexity" evidence="2">
    <location>
        <begin position="63"/>
        <end position="95"/>
    </location>
</feature>
<dbReference type="AlphaFoldDB" id="A0ABD2Z7Q3"/>
<evidence type="ECO:0008006" key="5">
    <source>
        <dbReference type="Google" id="ProtNLM"/>
    </source>
</evidence>
<comment type="similarity">
    <text evidence="1">Belongs to the QWRF family.</text>
</comment>
<evidence type="ECO:0000313" key="3">
    <source>
        <dbReference type="EMBL" id="KAL3514387.1"/>
    </source>
</evidence>
<comment type="caution">
    <text evidence="3">The sequence shown here is derived from an EMBL/GenBank/DDBJ whole genome shotgun (WGS) entry which is preliminary data.</text>
</comment>
<dbReference type="Proteomes" id="UP001630127">
    <property type="component" value="Unassembled WGS sequence"/>
</dbReference>
<gene>
    <name evidence="3" type="ORF">ACH5RR_027104</name>
</gene>